<organism evidence="5 6">
    <name type="scientific">Ophiocordyceps australis</name>
    <dbReference type="NCBI Taxonomy" id="1399860"/>
    <lineage>
        <taxon>Eukaryota</taxon>
        <taxon>Fungi</taxon>
        <taxon>Dikarya</taxon>
        <taxon>Ascomycota</taxon>
        <taxon>Pezizomycotina</taxon>
        <taxon>Sordariomycetes</taxon>
        <taxon>Hypocreomycetidae</taxon>
        <taxon>Hypocreales</taxon>
        <taxon>Ophiocordycipitaceae</taxon>
        <taxon>Ophiocordyceps</taxon>
    </lineage>
</organism>
<evidence type="ECO:0008006" key="7">
    <source>
        <dbReference type="Google" id="ProtNLM"/>
    </source>
</evidence>
<dbReference type="GO" id="GO:0003735">
    <property type="term" value="F:structural constituent of ribosome"/>
    <property type="evidence" value="ECO:0007669"/>
    <property type="project" value="InterPro"/>
</dbReference>
<name>A0A2C5Z2S2_9HYPO</name>
<dbReference type="Pfam" id="PF00468">
    <property type="entry name" value="Ribosomal_L34"/>
    <property type="match status" value="1"/>
</dbReference>
<dbReference type="AlphaFoldDB" id="A0A2C5Z2S2"/>
<evidence type="ECO:0000256" key="3">
    <source>
        <dbReference type="ARBA" id="ARBA00023274"/>
    </source>
</evidence>
<dbReference type="GO" id="GO:0005840">
    <property type="term" value="C:ribosome"/>
    <property type="evidence" value="ECO:0007669"/>
    <property type="project" value="UniProtKB-KW"/>
</dbReference>
<dbReference type="GO" id="GO:0006412">
    <property type="term" value="P:translation"/>
    <property type="evidence" value="ECO:0007669"/>
    <property type="project" value="InterPro"/>
</dbReference>
<feature type="region of interest" description="Disordered" evidence="4">
    <location>
        <begin position="75"/>
        <end position="100"/>
    </location>
</feature>
<dbReference type="GO" id="GO:1990904">
    <property type="term" value="C:ribonucleoprotein complex"/>
    <property type="evidence" value="ECO:0007669"/>
    <property type="project" value="UniProtKB-KW"/>
</dbReference>
<dbReference type="OrthoDB" id="431691at2759"/>
<reference evidence="5 6" key="1">
    <citation type="submission" date="2017-06" db="EMBL/GenBank/DDBJ databases">
        <title>Ant-infecting Ophiocordyceps genomes reveal a high diversity of potential behavioral manipulation genes and a possible major role for enterotoxins.</title>
        <authorList>
            <person name="De Bekker C."/>
            <person name="Evans H.C."/>
            <person name="Brachmann A."/>
            <person name="Hughes D.P."/>
        </authorList>
    </citation>
    <scope>NUCLEOTIDE SEQUENCE [LARGE SCALE GENOMIC DNA]</scope>
    <source>
        <strain evidence="5 6">1348a</strain>
    </source>
</reference>
<evidence type="ECO:0000313" key="6">
    <source>
        <dbReference type="Proteomes" id="UP000224854"/>
    </source>
</evidence>
<accession>A0A2C5Z2S2</accession>
<evidence type="ECO:0000256" key="2">
    <source>
        <dbReference type="ARBA" id="ARBA00022980"/>
    </source>
</evidence>
<dbReference type="EMBL" id="NJEU01000440">
    <property type="protein sequence ID" value="PHH74296.1"/>
    <property type="molecule type" value="Genomic_DNA"/>
</dbReference>
<protein>
    <recommendedName>
        <fullName evidence="7">Ribosomal protein L34</fullName>
    </recommendedName>
</protein>
<comment type="caution">
    <text evidence="5">The sequence shown here is derived from an EMBL/GenBank/DDBJ whole genome shotgun (WGS) entry which is preliminary data.</text>
</comment>
<evidence type="ECO:0000313" key="5">
    <source>
        <dbReference type="EMBL" id="PHH74296.1"/>
    </source>
</evidence>
<dbReference type="Proteomes" id="UP000224854">
    <property type="component" value="Unassembled WGS sequence"/>
</dbReference>
<keyword evidence="2" id="KW-0689">Ribosomal protein</keyword>
<evidence type="ECO:0000256" key="4">
    <source>
        <dbReference type="SAM" id="MobiDB-lite"/>
    </source>
</evidence>
<proteinExistence type="inferred from homology"/>
<evidence type="ECO:0000256" key="1">
    <source>
        <dbReference type="ARBA" id="ARBA00010111"/>
    </source>
</evidence>
<dbReference type="Gene3D" id="1.10.287.3980">
    <property type="match status" value="1"/>
</dbReference>
<keyword evidence="3" id="KW-0687">Ribonucleoprotein</keyword>
<comment type="similarity">
    <text evidence="1">Belongs to the bacterial ribosomal protein bL34 family.</text>
</comment>
<sequence length="100" mass="11429">MAFRLLARTFGRLSLHSPLRPCVTPSMRQPLETDIIPHGALTTHPALASMQLRFGPRNTMNGATRLIQKRRSGFLARKRSKTGQQILKRRLKKGRKKLAW</sequence>
<keyword evidence="6" id="KW-1185">Reference proteome</keyword>
<gene>
    <name evidence="5" type="ORF">CDD82_5009</name>
</gene>
<dbReference type="InterPro" id="IPR000271">
    <property type="entry name" value="Ribosomal_bL34"/>
</dbReference>